<dbReference type="Pfam" id="PF03808">
    <property type="entry name" value="Glyco_tran_WecG"/>
    <property type="match status" value="1"/>
</dbReference>
<evidence type="ECO:0000256" key="1">
    <source>
        <dbReference type="ARBA" id="ARBA00022676"/>
    </source>
</evidence>
<dbReference type="STRING" id="1335309.GA0116948_101308"/>
<gene>
    <name evidence="3" type="ORF">GA0116948_101308</name>
</gene>
<dbReference type="NCBIfam" id="TIGR00696">
    <property type="entry name" value="wecG_tagA_cpsF"/>
    <property type="match status" value="1"/>
</dbReference>
<dbReference type="OrthoDB" id="9771846at2"/>
<evidence type="ECO:0000313" key="3">
    <source>
        <dbReference type="EMBL" id="SCB79313.1"/>
    </source>
</evidence>
<keyword evidence="1" id="KW-0328">Glycosyltransferase</keyword>
<sequence length="252" mass="29208">MTTFLLKNYRINKQYSLQRLPEKPMVINTINPHSMVVAEHDQQFRNALTNSDILIPDGIGIVLAARILWGERFQKFSGYDLHEKLLSELAKTGGSCFYMGASPTVLEKIKERLAREYPGIRMSGYAPPYKPELSDEDNETIIEQINIVKPDVLFIGMTAPKQEKWLEKCRHRLQARVMCSIGGAFDFYAGTIPHAPAWVISAGLEWLYRLLREPRRMWRRNFISTPTFMRMMVTHRLRKKVKIQIPVLLDQS</sequence>
<reference evidence="3 4" key="1">
    <citation type="submission" date="2016-08" db="EMBL/GenBank/DDBJ databases">
        <authorList>
            <person name="Seilhamer J.J."/>
        </authorList>
    </citation>
    <scope>NUCLEOTIDE SEQUENCE [LARGE SCALE GENOMIC DNA]</scope>
    <source>
        <strain evidence="3 4">A37T2</strain>
    </source>
</reference>
<evidence type="ECO:0000313" key="4">
    <source>
        <dbReference type="Proteomes" id="UP000242818"/>
    </source>
</evidence>
<dbReference type="CDD" id="cd06533">
    <property type="entry name" value="Glyco_transf_WecG_TagA"/>
    <property type="match status" value="1"/>
</dbReference>
<proteinExistence type="predicted"/>
<dbReference type="PANTHER" id="PTHR34136:SF1">
    <property type="entry name" value="UDP-N-ACETYL-D-MANNOSAMINURONIC ACID TRANSFERASE"/>
    <property type="match status" value="1"/>
</dbReference>
<dbReference type="RefSeq" id="WP_089708301.1">
    <property type="nucleotide sequence ID" value="NZ_FMAR01000001.1"/>
</dbReference>
<organism evidence="3 4">
    <name type="scientific">Chitinophaga costaii</name>
    <dbReference type="NCBI Taxonomy" id="1335309"/>
    <lineage>
        <taxon>Bacteria</taxon>
        <taxon>Pseudomonadati</taxon>
        <taxon>Bacteroidota</taxon>
        <taxon>Chitinophagia</taxon>
        <taxon>Chitinophagales</taxon>
        <taxon>Chitinophagaceae</taxon>
        <taxon>Chitinophaga</taxon>
    </lineage>
</organism>
<dbReference type="Proteomes" id="UP000242818">
    <property type="component" value="Unassembled WGS sequence"/>
</dbReference>
<name>A0A1C3ZAN8_9BACT</name>
<accession>A0A1C3ZAN8</accession>
<dbReference type="GO" id="GO:0016758">
    <property type="term" value="F:hexosyltransferase activity"/>
    <property type="evidence" value="ECO:0007669"/>
    <property type="project" value="TreeGrafter"/>
</dbReference>
<evidence type="ECO:0000256" key="2">
    <source>
        <dbReference type="ARBA" id="ARBA00022679"/>
    </source>
</evidence>
<dbReference type="AlphaFoldDB" id="A0A1C3ZAN8"/>
<dbReference type="EMBL" id="FMAR01000001">
    <property type="protein sequence ID" value="SCB79313.1"/>
    <property type="molecule type" value="Genomic_DNA"/>
</dbReference>
<dbReference type="InterPro" id="IPR004629">
    <property type="entry name" value="WecG_TagA_CpsF"/>
</dbReference>
<keyword evidence="2 3" id="KW-0808">Transferase</keyword>
<dbReference type="PANTHER" id="PTHR34136">
    <property type="match status" value="1"/>
</dbReference>
<protein>
    <submittedName>
        <fullName evidence="3">N-acetylglucosaminyldiphosphoundecaprenol N-acetyl-beta-D-mannosaminyltransferase</fullName>
    </submittedName>
</protein>
<keyword evidence="4" id="KW-1185">Reference proteome</keyword>